<evidence type="ECO:0000256" key="8">
    <source>
        <dbReference type="ARBA" id="ARBA00022842"/>
    </source>
</evidence>
<dbReference type="PANTHER" id="PTHR11136:SF0">
    <property type="entry name" value="DIHYDROFOLATE SYNTHETASE-RELATED"/>
    <property type="match status" value="1"/>
</dbReference>
<proteinExistence type="inferred from homology"/>
<evidence type="ECO:0000256" key="1">
    <source>
        <dbReference type="ARBA" id="ARBA00001946"/>
    </source>
</evidence>
<dbReference type="GO" id="GO:0004326">
    <property type="term" value="F:tetrahydrofolylpolyglutamate synthase activity"/>
    <property type="evidence" value="ECO:0007669"/>
    <property type="project" value="UniProtKB-EC"/>
</dbReference>
<dbReference type="GO" id="GO:0046872">
    <property type="term" value="F:metal ion binding"/>
    <property type="evidence" value="ECO:0007669"/>
    <property type="project" value="UniProtKB-KW"/>
</dbReference>
<dbReference type="OrthoDB" id="9809356at2"/>
<dbReference type="SUPFAM" id="SSF53623">
    <property type="entry name" value="MurD-like peptide ligases, catalytic domain"/>
    <property type="match status" value="1"/>
</dbReference>
<evidence type="ECO:0000256" key="7">
    <source>
        <dbReference type="ARBA" id="ARBA00022840"/>
    </source>
</evidence>
<dbReference type="Gene3D" id="3.40.1190.10">
    <property type="entry name" value="Mur-like, catalytic domain"/>
    <property type="match status" value="1"/>
</dbReference>
<evidence type="ECO:0000256" key="3">
    <source>
        <dbReference type="ARBA" id="ARBA00013025"/>
    </source>
</evidence>
<dbReference type="NCBIfam" id="TIGR01499">
    <property type="entry name" value="folC"/>
    <property type="match status" value="1"/>
</dbReference>
<evidence type="ECO:0000313" key="12">
    <source>
        <dbReference type="Proteomes" id="UP000254924"/>
    </source>
</evidence>
<dbReference type="PANTHER" id="PTHR11136">
    <property type="entry name" value="FOLYLPOLYGLUTAMATE SYNTHASE-RELATED"/>
    <property type="match status" value="1"/>
</dbReference>
<dbReference type="EC" id="6.3.2.17" evidence="3"/>
<evidence type="ECO:0000256" key="2">
    <source>
        <dbReference type="ARBA" id="ARBA00008276"/>
    </source>
</evidence>
<dbReference type="InterPro" id="IPR001645">
    <property type="entry name" value="Folylpolyglutamate_synth"/>
</dbReference>
<comment type="similarity">
    <text evidence="2 10">Belongs to the folylpolyglutamate synthase family.</text>
</comment>
<comment type="cofactor">
    <cofactor evidence="1">
        <name>Mg(2+)</name>
        <dbReference type="ChEBI" id="CHEBI:18420"/>
    </cofactor>
</comment>
<keyword evidence="12" id="KW-1185">Reference proteome</keyword>
<dbReference type="GO" id="GO:0005524">
    <property type="term" value="F:ATP binding"/>
    <property type="evidence" value="ECO:0007669"/>
    <property type="project" value="UniProtKB-KW"/>
</dbReference>
<reference evidence="11 12" key="1">
    <citation type="submission" date="2018-06" db="EMBL/GenBank/DDBJ databases">
        <authorList>
            <consortium name="Pathogen Informatics"/>
            <person name="Doyle S."/>
        </authorList>
    </citation>
    <scope>NUCLEOTIDE SEQUENCE [LARGE SCALE GENOMIC DNA]</scope>
    <source>
        <strain evidence="11 12">NCTC12224</strain>
    </source>
</reference>
<dbReference type="EMBL" id="UHFN01000007">
    <property type="protein sequence ID" value="SUN60989.1"/>
    <property type="molecule type" value="Genomic_DNA"/>
</dbReference>
<evidence type="ECO:0000256" key="6">
    <source>
        <dbReference type="ARBA" id="ARBA00022741"/>
    </source>
</evidence>
<organism evidence="11 12">
    <name type="scientific">Streptococcus hyointestinalis</name>
    <dbReference type="NCBI Taxonomy" id="1337"/>
    <lineage>
        <taxon>Bacteria</taxon>
        <taxon>Bacillati</taxon>
        <taxon>Bacillota</taxon>
        <taxon>Bacilli</taxon>
        <taxon>Lactobacillales</taxon>
        <taxon>Streptococcaceae</taxon>
        <taxon>Streptococcus</taxon>
    </lineage>
</organism>
<keyword evidence="4 10" id="KW-0436">Ligase</keyword>
<sequence length="415" mass="46667">MTYQEALEWIHSKLTFGIKPGLERMDWMLEQLGHPERNLAAVHIVGTNGKGSTTSYLQHIFSIAGYEVGTFTSPYILDFRERISVNGEMMAKTDFLQAVERIKPVVERMPLESDMEPATEFEVITLLMFEYFGHIHPVDIAFIEAGMGGLYDSTNVFKALAVICPSIGLDHQAVLGETHEAIARQKVGVLDQKVPLIYANSRVDVERVFQAKARETDSPTYCLGRDFSIEILGDSFTYRKGACEISAIHLKLLGTHQMANASLAITASLLLEKEYPRVTKDIIKKGLESTHWAGRTELMRQNLMIDGAHNQESIAALVAVMKNYTEKPIKILVAAINTKPAAAMLEQLEEIGQVSVTTFDYPRALTLQDYPDKYTKITSWQEWVDEAKSPDVFYLITGSLYFISQVRQYITKELA</sequence>
<dbReference type="FunFam" id="3.40.1190.10:FF:000011">
    <property type="entry name" value="Folylpolyglutamate synthase/dihydrofolate synthase"/>
    <property type="match status" value="1"/>
</dbReference>
<name>A0A380K8P2_9STRE</name>
<dbReference type="AlphaFoldDB" id="A0A380K8P2"/>
<dbReference type="PIRSF" id="PIRSF001563">
    <property type="entry name" value="Folylpolyglu_synth"/>
    <property type="match status" value="1"/>
</dbReference>
<keyword evidence="8" id="KW-0460">Magnesium</keyword>
<protein>
    <recommendedName>
        <fullName evidence="3">tetrahydrofolate synthase</fullName>
        <ecNumber evidence="3">6.3.2.17</ecNumber>
    </recommendedName>
</protein>
<dbReference type="Proteomes" id="UP000254924">
    <property type="component" value="Unassembled WGS sequence"/>
</dbReference>
<dbReference type="UniPathway" id="UPA00219"/>
<evidence type="ECO:0000256" key="9">
    <source>
        <dbReference type="ARBA" id="ARBA00047493"/>
    </source>
</evidence>
<accession>A0A380K8P2</accession>
<evidence type="ECO:0000313" key="11">
    <source>
        <dbReference type="EMBL" id="SUN60989.1"/>
    </source>
</evidence>
<comment type="catalytic activity">
    <reaction evidence="9">
        <text>(6S)-5,6,7,8-tetrahydrofolyl-(gamma-L-Glu)(n) + L-glutamate + ATP = (6S)-5,6,7,8-tetrahydrofolyl-(gamma-L-Glu)(n+1) + ADP + phosphate + H(+)</text>
        <dbReference type="Rhea" id="RHEA:10580"/>
        <dbReference type="Rhea" id="RHEA-COMP:14738"/>
        <dbReference type="Rhea" id="RHEA-COMP:14740"/>
        <dbReference type="ChEBI" id="CHEBI:15378"/>
        <dbReference type="ChEBI" id="CHEBI:29985"/>
        <dbReference type="ChEBI" id="CHEBI:30616"/>
        <dbReference type="ChEBI" id="CHEBI:43474"/>
        <dbReference type="ChEBI" id="CHEBI:141005"/>
        <dbReference type="ChEBI" id="CHEBI:456216"/>
        <dbReference type="EC" id="6.3.2.17"/>
    </reaction>
</comment>
<keyword evidence="7 10" id="KW-0067">ATP-binding</keyword>
<evidence type="ECO:0000256" key="4">
    <source>
        <dbReference type="ARBA" id="ARBA00022598"/>
    </source>
</evidence>
<dbReference type="InterPro" id="IPR036565">
    <property type="entry name" value="Mur-like_cat_sf"/>
</dbReference>
<dbReference type="InterPro" id="IPR036615">
    <property type="entry name" value="Mur_ligase_C_dom_sf"/>
</dbReference>
<dbReference type="GO" id="GO:0008841">
    <property type="term" value="F:dihydrofolate synthase activity"/>
    <property type="evidence" value="ECO:0007669"/>
    <property type="project" value="TreeGrafter"/>
</dbReference>
<evidence type="ECO:0000256" key="10">
    <source>
        <dbReference type="PIRNR" id="PIRNR001563"/>
    </source>
</evidence>
<evidence type="ECO:0000256" key="5">
    <source>
        <dbReference type="ARBA" id="ARBA00022723"/>
    </source>
</evidence>
<dbReference type="SUPFAM" id="SSF53244">
    <property type="entry name" value="MurD-like peptide ligases, peptide-binding domain"/>
    <property type="match status" value="1"/>
</dbReference>
<gene>
    <name evidence="11" type="primary">folC</name>
    <name evidence="11" type="ORF">NCTC12224_01271</name>
</gene>
<dbReference type="GO" id="GO:0005737">
    <property type="term" value="C:cytoplasm"/>
    <property type="evidence" value="ECO:0007669"/>
    <property type="project" value="TreeGrafter"/>
</dbReference>
<keyword evidence="5" id="KW-0479">Metal-binding</keyword>
<dbReference type="Gene3D" id="3.90.190.20">
    <property type="entry name" value="Mur ligase, C-terminal domain"/>
    <property type="match status" value="1"/>
</dbReference>
<keyword evidence="6 10" id="KW-0547">Nucleotide-binding</keyword>
<dbReference type="GO" id="GO:0009252">
    <property type="term" value="P:peptidoglycan biosynthetic process"/>
    <property type="evidence" value="ECO:0007669"/>
    <property type="project" value="UniProtKB-UniPathway"/>
</dbReference>